<comment type="caution">
    <text evidence="2">The sequence shown here is derived from an EMBL/GenBank/DDBJ whole genome shotgun (WGS) entry which is preliminary data.</text>
</comment>
<keyword evidence="3" id="KW-1185">Reference proteome</keyword>
<name>A0ABU8XBE3_9BURK</name>
<evidence type="ECO:0000313" key="3">
    <source>
        <dbReference type="Proteomes" id="UP001367030"/>
    </source>
</evidence>
<dbReference type="RefSeq" id="WP_340337218.1">
    <property type="nucleotide sequence ID" value="NZ_JBBKZS010000009.1"/>
</dbReference>
<accession>A0ABU8XBE3</accession>
<organism evidence="2 3">
    <name type="scientific">Variovorax robiniae</name>
    <dbReference type="NCBI Taxonomy" id="1836199"/>
    <lineage>
        <taxon>Bacteria</taxon>
        <taxon>Pseudomonadati</taxon>
        <taxon>Pseudomonadota</taxon>
        <taxon>Betaproteobacteria</taxon>
        <taxon>Burkholderiales</taxon>
        <taxon>Comamonadaceae</taxon>
        <taxon>Variovorax</taxon>
    </lineage>
</organism>
<evidence type="ECO:0000313" key="2">
    <source>
        <dbReference type="EMBL" id="MEJ8857147.1"/>
    </source>
</evidence>
<proteinExistence type="predicted"/>
<evidence type="ECO:0000256" key="1">
    <source>
        <dbReference type="SAM" id="SignalP"/>
    </source>
</evidence>
<reference evidence="2 3" key="1">
    <citation type="submission" date="2024-03" db="EMBL/GenBank/DDBJ databases">
        <title>Novel species of the genus Variovorax.</title>
        <authorList>
            <person name="Liu Q."/>
            <person name="Xin Y.-H."/>
        </authorList>
    </citation>
    <scope>NUCLEOTIDE SEQUENCE [LARGE SCALE GENOMIC DNA]</scope>
    <source>
        <strain evidence="2 3">KACC 18901</strain>
    </source>
</reference>
<feature type="signal peptide" evidence="1">
    <location>
        <begin position="1"/>
        <end position="21"/>
    </location>
</feature>
<dbReference type="Proteomes" id="UP001367030">
    <property type="component" value="Unassembled WGS sequence"/>
</dbReference>
<gene>
    <name evidence="2" type="ORF">WKW79_21395</name>
</gene>
<keyword evidence="1" id="KW-0732">Signal</keyword>
<dbReference type="EMBL" id="JBBKZS010000009">
    <property type="protein sequence ID" value="MEJ8857147.1"/>
    <property type="molecule type" value="Genomic_DNA"/>
</dbReference>
<sequence length="121" mass="12489">MKTLHILSASALALLAAGLHAETYEGVQAPVSVASRDAVYADAVRTAAAADQNIPRGSRGAERFVVQADASAVRAEAVYANYAPDQNVSRGSRVNSTVVSTMPHPLAAQVQASKKASTVAQ</sequence>
<protein>
    <submittedName>
        <fullName evidence="2">DUF4148 domain-containing protein</fullName>
    </submittedName>
</protein>
<feature type="chain" id="PRO_5046395145" evidence="1">
    <location>
        <begin position="22"/>
        <end position="121"/>
    </location>
</feature>